<keyword evidence="2" id="KW-1133">Transmembrane helix</keyword>
<organism evidence="4 5">
    <name type="scientific">Brucella cytisi</name>
    <dbReference type="NCBI Taxonomy" id="407152"/>
    <lineage>
        <taxon>Bacteria</taxon>
        <taxon>Pseudomonadati</taxon>
        <taxon>Pseudomonadota</taxon>
        <taxon>Alphaproteobacteria</taxon>
        <taxon>Hyphomicrobiales</taxon>
        <taxon>Brucellaceae</taxon>
        <taxon>Brucella/Ochrobactrum group</taxon>
        <taxon>Brucella</taxon>
    </lineage>
</organism>
<comment type="subcellular location">
    <subcellularLocation>
        <location evidence="1">Membrane</location>
        <topology evidence="1">Multi-pass membrane protein</topology>
    </subcellularLocation>
</comment>
<keyword evidence="2" id="KW-0812">Transmembrane</keyword>
<dbReference type="NCBIfam" id="NF033899">
    <property type="entry name" value="T4SS_pilin_TrwL"/>
    <property type="match status" value="1"/>
</dbReference>
<evidence type="ECO:0000256" key="3">
    <source>
        <dbReference type="SAM" id="SignalP"/>
    </source>
</evidence>
<dbReference type="RefSeq" id="WP_071634523.1">
    <property type="nucleotide sequence ID" value="NZ_MOEC01000061.1"/>
</dbReference>
<gene>
    <name evidence="4" type="ORF">BLA27_27465</name>
</gene>
<keyword evidence="5" id="KW-1185">Reference proteome</keyword>
<evidence type="ECO:0000256" key="2">
    <source>
        <dbReference type="SAM" id="Phobius"/>
    </source>
</evidence>
<keyword evidence="3" id="KW-0732">Signal</keyword>
<dbReference type="AlphaFoldDB" id="A0A1J6HB26"/>
<name>A0A1J6HB26_9HYPH</name>
<accession>A0A1J6HB26</accession>
<dbReference type="GO" id="GO:0016020">
    <property type="term" value="C:membrane"/>
    <property type="evidence" value="ECO:0007669"/>
    <property type="project" value="UniProtKB-SubCell"/>
</dbReference>
<protein>
    <submittedName>
        <fullName evidence="4">Conjugal transfer protein</fullName>
    </submittedName>
</protein>
<dbReference type="InterPro" id="IPR007039">
    <property type="entry name" value="TrbC/VirB2"/>
</dbReference>
<dbReference type="Proteomes" id="UP000182985">
    <property type="component" value="Unassembled WGS sequence"/>
</dbReference>
<dbReference type="OrthoDB" id="7926281at2"/>
<evidence type="ECO:0000256" key="1">
    <source>
        <dbReference type="ARBA" id="ARBA00004141"/>
    </source>
</evidence>
<feature type="signal peptide" evidence="3">
    <location>
        <begin position="1"/>
        <end position="32"/>
    </location>
</feature>
<evidence type="ECO:0000313" key="5">
    <source>
        <dbReference type="Proteomes" id="UP000182985"/>
    </source>
</evidence>
<proteinExistence type="predicted"/>
<feature type="transmembrane region" description="Helical" evidence="2">
    <location>
        <begin position="81"/>
        <end position="99"/>
    </location>
</feature>
<sequence length="100" mass="10295">MKIIKSVVRKLRSRVAVGSGVIAAAAAGPASAQGLQKAQGVLETFQSQLTTIVPIAAAVILLCLGVAYAGRFIEKDTFVRWGVGVIIAGSAVQITALLFT</sequence>
<reference evidence="4 5" key="1">
    <citation type="submission" date="2016-10" db="EMBL/GenBank/DDBJ databases">
        <title>The Draft Genome Sequence of the Potato Rhizosphere Bacteria Ochrobactrum sp. IPA7.2.</title>
        <authorList>
            <person name="Gogoleva N.E."/>
            <person name="Khlopko Y.A."/>
            <person name="Burygin G.L."/>
            <person name="Plotnikov A.O."/>
        </authorList>
    </citation>
    <scope>NUCLEOTIDE SEQUENCE [LARGE SCALE GENOMIC DNA]</scope>
    <source>
        <strain evidence="4 5">IPA7.2</strain>
    </source>
</reference>
<dbReference type="EMBL" id="MOEC01000061">
    <property type="protein sequence ID" value="OIS90309.1"/>
    <property type="molecule type" value="Genomic_DNA"/>
</dbReference>
<comment type="caution">
    <text evidence="4">The sequence shown here is derived from an EMBL/GenBank/DDBJ whole genome shotgun (WGS) entry which is preliminary data.</text>
</comment>
<evidence type="ECO:0000313" key="4">
    <source>
        <dbReference type="EMBL" id="OIS90309.1"/>
    </source>
</evidence>
<keyword evidence="2" id="KW-0472">Membrane</keyword>
<feature type="chain" id="PRO_5009638910" evidence="3">
    <location>
        <begin position="33"/>
        <end position="100"/>
    </location>
</feature>
<dbReference type="Pfam" id="PF04956">
    <property type="entry name" value="TrbC"/>
    <property type="match status" value="1"/>
</dbReference>
<feature type="transmembrane region" description="Helical" evidence="2">
    <location>
        <begin position="48"/>
        <end position="69"/>
    </location>
</feature>